<proteinExistence type="predicted"/>
<evidence type="ECO:0000313" key="2">
    <source>
        <dbReference type="EMBL" id="OAA60815.1"/>
    </source>
</evidence>
<gene>
    <name evidence="2" type="ORF">ISF_05854</name>
</gene>
<name>A0A167TPM1_CORFA</name>
<dbReference type="OrthoDB" id="4946768at2759"/>
<dbReference type="Proteomes" id="UP000076744">
    <property type="component" value="Unassembled WGS sequence"/>
</dbReference>
<dbReference type="GeneID" id="30022146"/>
<dbReference type="RefSeq" id="XP_018703486.1">
    <property type="nucleotide sequence ID" value="XM_018849459.1"/>
</dbReference>
<evidence type="ECO:0000256" key="1">
    <source>
        <dbReference type="SAM" id="SignalP"/>
    </source>
</evidence>
<accession>A0A167TPM1</accession>
<evidence type="ECO:0000313" key="3">
    <source>
        <dbReference type="Proteomes" id="UP000076744"/>
    </source>
</evidence>
<comment type="caution">
    <text evidence="2">The sequence shown here is derived from an EMBL/GenBank/DDBJ whole genome shotgun (WGS) entry which is preliminary data.</text>
</comment>
<organism evidence="2 3">
    <name type="scientific">Cordyceps fumosorosea (strain ARSEF 2679)</name>
    <name type="common">Isaria fumosorosea</name>
    <dbReference type="NCBI Taxonomy" id="1081104"/>
    <lineage>
        <taxon>Eukaryota</taxon>
        <taxon>Fungi</taxon>
        <taxon>Dikarya</taxon>
        <taxon>Ascomycota</taxon>
        <taxon>Pezizomycotina</taxon>
        <taxon>Sordariomycetes</taxon>
        <taxon>Hypocreomycetidae</taxon>
        <taxon>Hypocreales</taxon>
        <taxon>Cordycipitaceae</taxon>
        <taxon>Cordyceps</taxon>
    </lineage>
</organism>
<dbReference type="AlphaFoldDB" id="A0A167TPM1"/>
<feature type="signal peptide" evidence="1">
    <location>
        <begin position="1"/>
        <end position="23"/>
    </location>
</feature>
<dbReference type="EMBL" id="AZHB01000014">
    <property type="protein sequence ID" value="OAA60815.1"/>
    <property type="molecule type" value="Genomic_DNA"/>
</dbReference>
<protein>
    <submittedName>
        <fullName evidence="2">Uncharacterized protein</fullName>
    </submittedName>
</protein>
<keyword evidence="3" id="KW-1185">Reference proteome</keyword>
<feature type="chain" id="PRO_5007892645" evidence="1">
    <location>
        <begin position="24"/>
        <end position="204"/>
    </location>
</feature>
<sequence length="204" mass="23316">MPSLARILLAAAALLASAPIAAALTIPYDLPDGVYQIDWLPGGKNSIASWTYFDIPHDVNMTNTKWNGKLPLPVKHYDIHCLLEDHRMENVTVSNFTRPDDQSKAMAMLGNWCEITTYVQKDAMVFGLHNDMMWYVCNWDNMHNYQENQQRCSRREIAEASRLITSRCGEETRGELSIGLWQKTYGRSHRFGDVCNGKDTWSEN</sequence>
<reference evidence="2 3" key="1">
    <citation type="journal article" date="2016" name="Genome Biol. Evol.">
        <title>Divergent and convergent evolution of fungal pathogenicity.</title>
        <authorList>
            <person name="Shang Y."/>
            <person name="Xiao G."/>
            <person name="Zheng P."/>
            <person name="Cen K."/>
            <person name="Zhan S."/>
            <person name="Wang C."/>
        </authorList>
    </citation>
    <scope>NUCLEOTIDE SEQUENCE [LARGE SCALE GENOMIC DNA]</scope>
    <source>
        <strain evidence="2 3">ARSEF 2679</strain>
    </source>
</reference>
<keyword evidence="1" id="KW-0732">Signal</keyword>
<dbReference type="STRING" id="1081104.A0A167TPM1"/>